<sequence>MHLTNSTSKKARAEEAGSVILETASTQDTIENAFEGLDDFFTSLNPENIDSPTSAIYDINSESPQLTDGSLIMKSLQENVCVFRNDLNHCVYLRCELYIRNLQNSH</sequence>
<gene>
    <name evidence="1" type="ORF">TNCT_645921</name>
</gene>
<proteinExistence type="predicted"/>
<dbReference type="AlphaFoldDB" id="A0A8X6FCB6"/>
<comment type="caution">
    <text evidence="1">The sequence shown here is derived from an EMBL/GenBank/DDBJ whole genome shotgun (WGS) entry which is preliminary data.</text>
</comment>
<reference evidence="1" key="1">
    <citation type="submission" date="2020-07" db="EMBL/GenBank/DDBJ databases">
        <title>Multicomponent nature underlies the extraordinary mechanical properties of spider dragline silk.</title>
        <authorList>
            <person name="Kono N."/>
            <person name="Nakamura H."/>
            <person name="Mori M."/>
            <person name="Yoshida Y."/>
            <person name="Ohtoshi R."/>
            <person name="Malay A.D."/>
            <person name="Moran D.A.P."/>
            <person name="Tomita M."/>
            <person name="Numata K."/>
            <person name="Arakawa K."/>
        </authorList>
    </citation>
    <scope>NUCLEOTIDE SEQUENCE</scope>
</reference>
<keyword evidence="2" id="KW-1185">Reference proteome</keyword>
<accession>A0A8X6FCB6</accession>
<name>A0A8X6FCB6_TRICU</name>
<dbReference type="Proteomes" id="UP000887116">
    <property type="component" value="Unassembled WGS sequence"/>
</dbReference>
<protein>
    <submittedName>
        <fullName evidence="1">Uncharacterized protein</fullName>
    </submittedName>
</protein>
<evidence type="ECO:0000313" key="2">
    <source>
        <dbReference type="Proteomes" id="UP000887116"/>
    </source>
</evidence>
<organism evidence="1 2">
    <name type="scientific">Trichonephila clavata</name>
    <name type="common">Joro spider</name>
    <name type="synonym">Nephila clavata</name>
    <dbReference type="NCBI Taxonomy" id="2740835"/>
    <lineage>
        <taxon>Eukaryota</taxon>
        <taxon>Metazoa</taxon>
        <taxon>Ecdysozoa</taxon>
        <taxon>Arthropoda</taxon>
        <taxon>Chelicerata</taxon>
        <taxon>Arachnida</taxon>
        <taxon>Araneae</taxon>
        <taxon>Araneomorphae</taxon>
        <taxon>Entelegynae</taxon>
        <taxon>Araneoidea</taxon>
        <taxon>Nephilidae</taxon>
        <taxon>Trichonephila</taxon>
    </lineage>
</organism>
<evidence type="ECO:0000313" key="1">
    <source>
        <dbReference type="EMBL" id="GFQ76478.1"/>
    </source>
</evidence>
<dbReference type="OrthoDB" id="6431518at2759"/>
<dbReference type="EMBL" id="BMAO01031619">
    <property type="protein sequence ID" value="GFQ76478.1"/>
    <property type="molecule type" value="Genomic_DNA"/>
</dbReference>